<evidence type="ECO:0000313" key="2">
    <source>
        <dbReference type="WBParaSite" id="TMUE_2000009952.1"/>
    </source>
</evidence>
<proteinExistence type="predicted"/>
<accession>A0A5S6QSS3</accession>
<protein>
    <submittedName>
        <fullName evidence="2">Uncharacterized protein</fullName>
    </submittedName>
</protein>
<dbReference type="Proteomes" id="UP000046395">
    <property type="component" value="Unassembled WGS sequence"/>
</dbReference>
<name>A0A5S6QSS3_TRIMR</name>
<sequence length="130" mass="14617">MYIPSRKMLAEISKALINAPWKAPVVLKLILKAANAASTKWAPRLGELRLLSLSLCDAGQDLPFHEKRPQQKDCLFSADGEPTNWKLWKSSCLNGSNVAFEKRRSAYPSSHLYANYRRPLSVHFGDALAY</sequence>
<organism evidence="1 2">
    <name type="scientific">Trichuris muris</name>
    <name type="common">Mouse whipworm</name>
    <dbReference type="NCBI Taxonomy" id="70415"/>
    <lineage>
        <taxon>Eukaryota</taxon>
        <taxon>Metazoa</taxon>
        <taxon>Ecdysozoa</taxon>
        <taxon>Nematoda</taxon>
        <taxon>Enoplea</taxon>
        <taxon>Dorylaimia</taxon>
        <taxon>Trichinellida</taxon>
        <taxon>Trichuridae</taxon>
        <taxon>Trichuris</taxon>
    </lineage>
</organism>
<reference evidence="2" key="1">
    <citation type="submission" date="2019-12" db="UniProtKB">
        <authorList>
            <consortium name="WormBaseParasite"/>
        </authorList>
    </citation>
    <scope>IDENTIFICATION</scope>
</reference>
<dbReference type="AlphaFoldDB" id="A0A5S6QSS3"/>
<dbReference type="WBParaSite" id="TMUE_2000009952.1">
    <property type="protein sequence ID" value="TMUE_2000009952.1"/>
    <property type="gene ID" value="WBGene00289270"/>
</dbReference>
<evidence type="ECO:0000313" key="1">
    <source>
        <dbReference type="Proteomes" id="UP000046395"/>
    </source>
</evidence>
<keyword evidence="1" id="KW-1185">Reference proteome</keyword>